<keyword evidence="2" id="KW-1185">Reference proteome</keyword>
<evidence type="ECO:0000313" key="1">
    <source>
        <dbReference type="EMBL" id="KAH0858812.1"/>
    </source>
</evidence>
<protein>
    <submittedName>
        <fullName evidence="1">Uncharacterized protein</fullName>
    </submittedName>
</protein>
<organism evidence="1 2">
    <name type="scientific">Brassica napus</name>
    <name type="common">Rape</name>
    <dbReference type="NCBI Taxonomy" id="3708"/>
    <lineage>
        <taxon>Eukaryota</taxon>
        <taxon>Viridiplantae</taxon>
        <taxon>Streptophyta</taxon>
        <taxon>Embryophyta</taxon>
        <taxon>Tracheophyta</taxon>
        <taxon>Spermatophyta</taxon>
        <taxon>Magnoliopsida</taxon>
        <taxon>eudicotyledons</taxon>
        <taxon>Gunneridae</taxon>
        <taxon>Pentapetalae</taxon>
        <taxon>rosids</taxon>
        <taxon>malvids</taxon>
        <taxon>Brassicales</taxon>
        <taxon>Brassicaceae</taxon>
        <taxon>Brassiceae</taxon>
        <taxon>Brassica</taxon>
    </lineage>
</organism>
<evidence type="ECO:0000313" key="2">
    <source>
        <dbReference type="Proteomes" id="UP000824890"/>
    </source>
</evidence>
<comment type="caution">
    <text evidence="1">The sequence shown here is derived from an EMBL/GenBank/DDBJ whole genome shotgun (WGS) entry which is preliminary data.</text>
</comment>
<name>A0ABQ7XSB3_BRANA</name>
<reference evidence="1 2" key="1">
    <citation type="submission" date="2021-05" db="EMBL/GenBank/DDBJ databases">
        <title>Genome Assembly of Synthetic Allotetraploid Brassica napus Reveals Homoeologous Exchanges between Subgenomes.</title>
        <authorList>
            <person name="Davis J.T."/>
        </authorList>
    </citation>
    <scope>NUCLEOTIDE SEQUENCE [LARGE SCALE GENOMIC DNA]</scope>
    <source>
        <strain evidence="2">cv. Da-Ae</strain>
        <tissue evidence="1">Seedling</tissue>
    </source>
</reference>
<gene>
    <name evidence="1" type="ORF">HID58_087073</name>
</gene>
<sequence>MAPAWDPAKNPICLIRASARVKLLVCTASEHAISAWTRRTPLSCAWTRRTPLSCKSTRITCRVDSLAVVVVTVVLMIPPICVAGDEDWLDSISRGHSAQIVLAQSLDSISRGHSLALLTRRRSFSRHSTVLSSLDRSVVTRPFCRHSTVLSSLDRSVVTRRRTFSRGRSTRSLAVTWYKSFSHSRLARYLAITCSISSLGADRSLAVARFDLSQLLGSISRSRLARSLAVTRSLSSLGADRSLAVTRIDLSCSYSAQIVLSQSLGSISRGHSTRSLAVTRLALLRSLDSLFAMLGLDRSLAVTRTDLSRSLDSLSCGLSTRSLRLLVMDSSLAVTRYSAWIALSQSLGSLSRGHSTRSLAVTRLALLRSLDSLFAVTRHG</sequence>
<proteinExistence type="predicted"/>
<dbReference type="EMBL" id="JAGKQM010000019">
    <property type="protein sequence ID" value="KAH0858812.1"/>
    <property type="molecule type" value="Genomic_DNA"/>
</dbReference>
<dbReference type="Proteomes" id="UP000824890">
    <property type="component" value="Unassembled WGS sequence"/>
</dbReference>
<accession>A0ABQ7XSB3</accession>